<keyword evidence="2" id="KW-1185">Reference proteome</keyword>
<name>A0ABP2T9Y5_9LEPT</name>
<accession>A0ABP2T9Y5</accession>
<protein>
    <submittedName>
        <fullName evidence="1">Uncharacterized protein</fullName>
    </submittedName>
</protein>
<organism evidence="1 2">
    <name type="scientific">Leptospira noguchii str. 2007001578</name>
    <dbReference type="NCBI Taxonomy" id="1049974"/>
    <lineage>
        <taxon>Bacteria</taxon>
        <taxon>Pseudomonadati</taxon>
        <taxon>Spirochaetota</taxon>
        <taxon>Spirochaetia</taxon>
        <taxon>Leptospirales</taxon>
        <taxon>Leptospiraceae</taxon>
        <taxon>Leptospira</taxon>
    </lineage>
</organism>
<dbReference type="EMBL" id="AHMH02000067">
    <property type="protein sequence ID" value="EMN01061.1"/>
    <property type="molecule type" value="Genomic_DNA"/>
</dbReference>
<proteinExistence type="predicted"/>
<reference evidence="1 2" key="1">
    <citation type="submission" date="2013-01" db="EMBL/GenBank/DDBJ databases">
        <authorList>
            <person name="Harkins D.M."/>
            <person name="Durkin A.S."/>
            <person name="Brinkac L.M."/>
            <person name="Haft D.H."/>
            <person name="Selengut J.D."/>
            <person name="Sanka R."/>
            <person name="DePew J."/>
            <person name="Purushe J."/>
            <person name="Whelen A.C."/>
            <person name="Vinetz J.M."/>
            <person name="Sutton G.G."/>
            <person name="Nierman W.C."/>
            <person name="Fouts D.E."/>
        </authorList>
    </citation>
    <scope>NUCLEOTIDE SEQUENCE [LARGE SCALE GENOMIC DNA]</scope>
    <source>
        <strain evidence="1 2">2007001578</strain>
    </source>
</reference>
<comment type="caution">
    <text evidence="1">The sequence shown here is derived from an EMBL/GenBank/DDBJ whole genome shotgun (WGS) entry which is preliminary data.</text>
</comment>
<sequence>MYLLRTFESILKWIVTKFQLRLKNLLYKKRCRDEFKSKVIGSLKSIRKNKMPTRDLEIKNVARELIEVQKALDVFREKQKNRESLDDAAIEFVTKADLVIQRAEKKEIFLTEDQKRRIKNNLLRISASLVRNLSI</sequence>
<dbReference type="Proteomes" id="UP000012099">
    <property type="component" value="Unassembled WGS sequence"/>
</dbReference>
<gene>
    <name evidence="1" type="ORF">LEP1GSC035_2797</name>
</gene>
<evidence type="ECO:0000313" key="2">
    <source>
        <dbReference type="Proteomes" id="UP000012099"/>
    </source>
</evidence>
<evidence type="ECO:0000313" key="1">
    <source>
        <dbReference type="EMBL" id="EMN01061.1"/>
    </source>
</evidence>